<organism evidence="5 6">
    <name type="scientific">Musa troglodytarum</name>
    <name type="common">fe'i banana</name>
    <dbReference type="NCBI Taxonomy" id="320322"/>
    <lineage>
        <taxon>Eukaryota</taxon>
        <taxon>Viridiplantae</taxon>
        <taxon>Streptophyta</taxon>
        <taxon>Embryophyta</taxon>
        <taxon>Tracheophyta</taxon>
        <taxon>Spermatophyta</taxon>
        <taxon>Magnoliopsida</taxon>
        <taxon>Liliopsida</taxon>
        <taxon>Zingiberales</taxon>
        <taxon>Musaceae</taxon>
        <taxon>Musa</taxon>
    </lineage>
</organism>
<dbReference type="GO" id="GO:0005840">
    <property type="term" value="C:ribosome"/>
    <property type="evidence" value="ECO:0007669"/>
    <property type="project" value="UniProtKB-KW"/>
</dbReference>
<protein>
    <recommendedName>
        <fullName evidence="4">Ribosomal protein L9 domain-containing protein</fullName>
    </recommendedName>
</protein>
<gene>
    <name evidence="5" type="ORF">MUK42_36922</name>
</gene>
<dbReference type="InterPro" id="IPR036935">
    <property type="entry name" value="Ribosomal_bL9_N_sf"/>
</dbReference>
<dbReference type="InterPro" id="IPR009027">
    <property type="entry name" value="Ribosomal_bL9/RNase_H1_N"/>
</dbReference>
<dbReference type="Proteomes" id="UP001055439">
    <property type="component" value="Chromosome 1"/>
</dbReference>
<dbReference type="OrthoDB" id="1724750at2759"/>
<name>A0A9E7ECP8_9LILI</name>
<evidence type="ECO:0000256" key="3">
    <source>
        <dbReference type="ARBA" id="ARBA00023274"/>
    </source>
</evidence>
<evidence type="ECO:0000313" key="5">
    <source>
        <dbReference type="EMBL" id="URD74052.1"/>
    </source>
</evidence>
<comment type="similarity">
    <text evidence="1">Belongs to the bacterial ribosomal protein bL9 family.</text>
</comment>
<proteinExistence type="inferred from homology"/>
<keyword evidence="3" id="KW-0687">Ribonucleoprotein</keyword>
<dbReference type="Gene3D" id="3.40.5.10">
    <property type="entry name" value="Ribosomal protein L9, N-terminal domain"/>
    <property type="match status" value="1"/>
</dbReference>
<dbReference type="Pfam" id="PF01281">
    <property type="entry name" value="Ribosomal_L9_N"/>
    <property type="match status" value="1"/>
</dbReference>
<dbReference type="InterPro" id="IPR020070">
    <property type="entry name" value="Ribosomal_bL9_N"/>
</dbReference>
<evidence type="ECO:0000256" key="1">
    <source>
        <dbReference type="ARBA" id="ARBA00010605"/>
    </source>
</evidence>
<evidence type="ECO:0000259" key="4">
    <source>
        <dbReference type="Pfam" id="PF01281"/>
    </source>
</evidence>
<sequence length="127" mass="14308">MPTASTVAWSSSSCPLPHRVGGGVGNEGSSSYSWFWLIHFFRRSCVLREGVAELEKKGELRDVRAGLYRNFLLPTSKAQLVTPLLLKSGNGEIQRLGYAISFLLRFLLENETAECRDRLPLVWIDEH</sequence>
<evidence type="ECO:0000313" key="6">
    <source>
        <dbReference type="Proteomes" id="UP001055439"/>
    </source>
</evidence>
<dbReference type="GO" id="GO:1990904">
    <property type="term" value="C:ribonucleoprotein complex"/>
    <property type="evidence" value="ECO:0007669"/>
    <property type="project" value="UniProtKB-KW"/>
</dbReference>
<accession>A0A9E7ECP8</accession>
<dbReference type="EMBL" id="CP097502">
    <property type="protein sequence ID" value="URD74052.1"/>
    <property type="molecule type" value="Genomic_DNA"/>
</dbReference>
<keyword evidence="6" id="KW-1185">Reference proteome</keyword>
<dbReference type="SUPFAM" id="SSF55658">
    <property type="entry name" value="L9 N-domain-like"/>
    <property type="match status" value="1"/>
</dbReference>
<evidence type="ECO:0000256" key="2">
    <source>
        <dbReference type="ARBA" id="ARBA00022980"/>
    </source>
</evidence>
<feature type="domain" description="Ribosomal protein L9" evidence="4">
    <location>
        <begin position="46"/>
        <end position="87"/>
    </location>
</feature>
<keyword evidence="2" id="KW-0689">Ribosomal protein</keyword>
<reference evidence="5" key="1">
    <citation type="submission" date="2022-05" db="EMBL/GenBank/DDBJ databases">
        <title>The Musa troglodytarum L. genome provides insights into the mechanism of non-climacteric behaviour and enrichment of carotenoids.</title>
        <authorList>
            <person name="Wang J."/>
        </authorList>
    </citation>
    <scope>NUCLEOTIDE SEQUENCE</scope>
    <source>
        <tissue evidence="5">Leaf</tissue>
    </source>
</reference>
<dbReference type="AlphaFoldDB" id="A0A9E7ECP8"/>